<protein>
    <submittedName>
        <fullName evidence="2">Uncharacterized protein</fullName>
    </submittedName>
</protein>
<dbReference type="Proteomes" id="UP000299102">
    <property type="component" value="Unassembled WGS sequence"/>
</dbReference>
<sequence length="197" mass="21593">MRSLRRSAPPVIDVRTFSMTYLCSNFYSLSSVVNCIVPPLPALSSRIDDTEERLQRDAVGNAKREASLASALSSGGRVSYRLLELSHFKNCSFHGSMNEKNVSTEAASCDLRQIDKGEQPTDVMATDSAVDGKNGSRRGRGLGAAARVSTKTVLSFGRRLPYAAPTAPHGPRRTDRAARPRRRMTYALKTDRDSNKT</sequence>
<keyword evidence="3" id="KW-1185">Reference proteome</keyword>
<comment type="caution">
    <text evidence="2">The sequence shown here is derived from an EMBL/GenBank/DDBJ whole genome shotgun (WGS) entry which is preliminary data.</text>
</comment>
<evidence type="ECO:0000313" key="2">
    <source>
        <dbReference type="EMBL" id="GBP79202.1"/>
    </source>
</evidence>
<proteinExistence type="predicted"/>
<name>A0A4C1YW96_EUMVA</name>
<organism evidence="2 3">
    <name type="scientific">Eumeta variegata</name>
    <name type="common">Bagworm moth</name>
    <name type="synonym">Eumeta japonica</name>
    <dbReference type="NCBI Taxonomy" id="151549"/>
    <lineage>
        <taxon>Eukaryota</taxon>
        <taxon>Metazoa</taxon>
        <taxon>Ecdysozoa</taxon>
        <taxon>Arthropoda</taxon>
        <taxon>Hexapoda</taxon>
        <taxon>Insecta</taxon>
        <taxon>Pterygota</taxon>
        <taxon>Neoptera</taxon>
        <taxon>Endopterygota</taxon>
        <taxon>Lepidoptera</taxon>
        <taxon>Glossata</taxon>
        <taxon>Ditrysia</taxon>
        <taxon>Tineoidea</taxon>
        <taxon>Psychidae</taxon>
        <taxon>Oiketicinae</taxon>
        <taxon>Eumeta</taxon>
    </lineage>
</organism>
<dbReference type="EMBL" id="BGZK01001404">
    <property type="protein sequence ID" value="GBP79202.1"/>
    <property type="molecule type" value="Genomic_DNA"/>
</dbReference>
<dbReference type="AlphaFoldDB" id="A0A4C1YW96"/>
<reference evidence="2 3" key="1">
    <citation type="journal article" date="2019" name="Commun. Biol.">
        <title>The bagworm genome reveals a unique fibroin gene that provides high tensile strength.</title>
        <authorList>
            <person name="Kono N."/>
            <person name="Nakamura H."/>
            <person name="Ohtoshi R."/>
            <person name="Tomita M."/>
            <person name="Numata K."/>
            <person name="Arakawa K."/>
        </authorList>
    </citation>
    <scope>NUCLEOTIDE SEQUENCE [LARGE SCALE GENOMIC DNA]</scope>
</reference>
<evidence type="ECO:0000313" key="3">
    <source>
        <dbReference type="Proteomes" id="UP000299102"/>
    </source>
</evidence>
<accession>A0A4C1YW96</accession>
<evidence type="ECO:0000256" key="1">
    <source>
        <dbReference type="SAM" id="MobiDB-lite"/>
    </source>
</evidence>
<feature type="region of interest" description="Disordered" evidence="1">
    <location>
        <begin position="160"/>
        <end position="197"/>
    </location>
</feature>
<gene>
    <name evidence="2" type="ORF">EVAR_53068_1</name>
</gene>